<evidence type="ECO:0000256" key="4">
    <source>
        <dbReference type="ARBA" id="ARBA00023163"/>
    </source>
</evidence>
<dbReference type="Proteomes" id="UP000322139">
    <property type="component" value="Unassembled WGS sequence"/>
</dbReference>
<dbReference type="InterPro" id="IPR007627">
    <property type="entry name" value="RNA_pol_sigma70_r2"/>
</dbReference>
<dbReference type="GO" id="GO:0016987">
    <property type="term" value="F:sigma factor activity"/>
    <property type="evidence" value="ECO:0007669"/>
    <property type="project" value="UniProtKB-KW"/>
</dbReference>
<feature type="domain" description="RNA polymerase sigma-70 region 2" evidence="5">
    <location>
        <begin position="20"/>
        <end position="86"/>
    </location>
</feature>
<dbReference type="InterPro" id="IPR013324">
    <property type="entry name" value="RNA_pol_sigma_r3/r4-like"/>
</dbReference>
<evidence type="ECO:0000259" key="5">
    <source>
        <dbReference type="Pfam" id="PF04542"/>
    </source>
</evidence>
<reference evidence="7 8" key="1">
    <citation type="submission" date="2019-08" db="EMBL/GenBank/DDBJ databases">
        <title>Bacillus genomes from the desert of Cuatro Cienegas, Coahuila.</title>
        <authorList>
            <person name="Olmedo-Alvarez G."/>
        </authorList>
    </citation>
    <scope>NUCLEOTIDE SEQUENCE [LARGE SCALE GENOMIC DNA]</scope>
    <source>
        <strain evidence="7 8">CH446_14T</strain>
    </source>
</reference>
<keyword evidence="4" id="KW-0804">Transcription</keyword>
<organism evidence="7 8">
    <name type="scientific">Bacillus infantis</name>
    <dbReference type="NCBI Taxonomy" id="324767"/>
    <lineage>
        <taxon>Bacteria</taxon>
        <taxon>Bacillati</taxon>
        <taxon>Bacillota</taxon>
        <taxon>Bacilli</taxon>
        <taxon>Bacillales</taxon>
        <taxon>Bacillaceae</taxon>
        <taxon>Bacillus</taxon>
    </lineage>
</organism>
<feature type="domain" description="RNA polymerase sigma factor 70 region 4 type 2" evidence="6">
    <location>
        <begin position="106"/>
        <end position="158"/>
    </location>
</feature>
<name>A0A5D4QUZ0_9BACI</name>
<evidence type="ECO:0000256" key="3">
    <source>
        <dbReference type="ARBA" id="ARBA00023082"/>
    </source>
</evidence>
<keyword evidence="2" id="KW-0805">Transcription regulation</keyword>
<keyword evidence="3" id="KW-0731">Sigma factor</keyword>
<evidence type="ECO:0000313" key="7">
    <source>
        <dbReference type="EMBL" id="TYS42953.1"/>
    </source>
</evidence>
<proteinExistence type="inferred from homology"/>
<gene>
    <name evidence="7" type="ORF">FZD51_22825</name>
</gene>
<dbReference type="NCBIfam" id="TIGR02937">
    <property type="entry name" value="sigma70-ECF"/>
    <property type="match status" value="1"/>
</dbReference>
<dbReference type="SUPFAM" id="SSF88946">
    <property type="entry name" value="Sigma2 domain of RNA polymerase sigma factors"/>
    <property type="match status" value="1"/>
</dbReference>
<evidence type="ECO:0000313" key="8">
    <source>
        <dbReference type="Proteomes" id="UP000322139"/>
    </source>
</evidence>
<dbReference type="RefSeq" id="WP_148976846.1">
    <property type="nucleotide sequence ID" value="NZ_VTER01000015.1"/>
</dbReference>
<dbReference type="SUPFAM" id="SSF88659">
    <property type="entry name" value="Sigma3 and sigma4 domains of RNA polymerase sigma factors"/>
    <property type="match status" value="1"/>
</dbReference>
<dbReference type="InterPro" id="IPR013249">
    <property type="entry name" value="RNA_pol_sigma70_r4_t2"/>
</dbReference>
<dbReference type="InterPro" id="IPR014284">
    <property type="entry name" value="RNA_pol_sigma-70_dom"/>
</dbReference>
<dbReference type="InterPro" id="IPR013325">
    <property type="entry name" value="RNA_pol_sigma_r2"/>
</dbReference>
<dbReference type="AlphaFoldDB" id="A0A5D4QUZ0"/>
<dbReference type="InterPro" id="IPR036388">
    <property type="entry name" value="WH-like_DNA-bd_sf"/>
</dbReference>
<evidence type="ECO:0000256" key="2">
    <source>
        <dbReference type="ARBA" id="ARBA00023015"/>
    </source>
</evidence>
<dbReference type="GO" id="GO:0006352">
    <property type="term" value="P:DNA-templated transcription initiation"/>
    <property type="evidence" value="ECO:0007669"/>
    <property type="project" value="InterPro"/>
</dbReference>
<dbReference type="InterPro" id="IPR039425">
    <property type="entry name" value="RNA_pol_sigma-70-like"/>
</dbReference>
<evidence type="ECO:0000259" key="6">
    <source>
        <dbReference type="Pfam" id="PF08281"/>
    </source>
</evidence>
<accession>A0A5D4QUZ0</accession>
<dbReference type="Gene3D" id="1.10.10.10">
    <property type="entry name" value="Winged helix-like DNA-binding domain superfamily/Winged helix DNA-binding domain"/>
    <property type="match status" value="1"/>
</dbReference>
<dbReference type="EMBL" id="VTER01000015">
    <property type="protein sequence ID" value="TYS42953.1"/>
    <property type="molecule type" value="Genomic_DNA"/>
</dbReference>
<dbReference type="GO" id="GO:0003677">
    <property type="term" value="F:DNA binding"/>
    <property type="evidence" value="ECO:0007669"/>
    <property type="project" value="InterPro"/>
</dbReference>
<dbReference type="Pfam" id="PF04542">
    <property type="entry name" value="Sigma70_r2"/>
    <property type="match status" value="1"/>
</dbReference>
<evidence type="ECO:0000256" key="1">
    <source>
        <dbReference type="ARBA" id="ARBA00010641"/>
    </source>
</evidence>
<dbReference type="Pfam" id="PF08281">
    <property type="entry name" value="Sigma70_r4_2"/>
    <property type="match status" value="1"/>
</dbReference>
<dbReference type="CDD" id="cd06171">
    <property type="entry name" value="Sigma70_r4"/>
    <property type="match status" value="1"/>
</dbReference>
<protein>
    <submittedName>
        <fullName evidence="7">Sigma-70 family RNA polymerase sigma factor</fullName>
    </submittedName>
</protein>
<dbReference type="PANTHER" id="PTHR43133">
    <property type="entry name" value="RNA POLYMERASE ECF-TYPE SIGMA FACTO"/>
    <property type="match status" value="1"/>
</dbReference>
<dbReference type="PANTHER" id="PTHR43133:SF51">
    <property type="entry name" value="RNA POLYMERASE SIGMA FACTOR"/>
    <property type="match status" value="1"/>
</dbReference>
<comment type="caution">
    <text evidence="7">The sequence shown here is derived from an EMBL/GenBank/DDBJ whole genome shotgun (WGS) entry which is preliminary data.</text>
</comment>
<dbReference type="Gene3D" id="1.10.1740.10">
    <property type="match status" value="1"/>
</dbReference>
<comment type="similarity">
    <text evidence="1">Belongs to the sigma-70 factor family. ECF subfamily.</text>
</comment>
<sequence length="171" mass="20031">MEHIVRKAIKGDDEAFLDIIRSCKADLYKTALAYMRNEEEALEAVQEVTFRAYKSIKDLKQPAYFKTWIIRIMIHYCCDRLKKQNRLVYNEQLFLAAGGEEDTLLFEVQDAMESLDDRSRELLTLKYFHDLKIKEVAALYNRPEGTVKTWLNKALKSLREKLEESGGKMDV</sequence>